<evidence type="ECO:0008006" key="3">
    <source>
        <dbReference type="Google" id="ProtNLM"/>
    </source>
</evidence>
<dbReference type="Gene3D" id="3.40.630.30">
    <property type="match status" value="1"/>
</dbReference>
<accession>A0A8H6M108</accession>
<gene>
    <name evidence="1" type="ORF">DFP72DRAFT_991670</name>
</gene>
<proteinExistence type="predicted"/>
<organism evidence="1 2">
    <name type="scientific">Ephemerocybe angulata</name>
    <dbReference type="NCBI Taxonomy" id="980116"/>
    <lineage>
        <taxon>Eukaryota</taxon>
        <taxon>Fungi</taxon>
        <taxon>Dikarya</taxon>
        <taxon>Basidiomycota</taxon>
        <taxon>Agaricomycotina</taxon>
        <taxon>Agaricomycetes</taxon>
        <taxon>Agaricomycetidae</taxon>
        <taxon>Agaricales</taxon>
        <taxon>Agaricineae</taxon>
        <taxon>Psathyrellaceae</taxon>
        <taxon>Ephemerocybe</taxon>
    </lineage>
</organism>
<dbReference type="InterPro" id="IPR052523">
    <property type="entry name" value="Trichothecene_AcTrans"/>
</dbReference>
<dbReference type="AlphaFoldDB" id="A0A8H6M108"/>
<dbReference type="EMBL" id="JACGCI010000057">
    <property type="protein sequence ID" value="KAF6750410.1"/>
    <property type="molecule type" value="Genomic_DNA"/>
</dbReference>
<dbReference type="PANTHER" id="PTHR42791:SF1">
    <property type="entry name" value="N-ACETYLTRANSFERASE DOMAIN-CONTAINING PROTEIN"/>
    <property type="match status" value="1"/>
</dbReference>
<keyword evidence="2" id="KW-1185">Reference proteome</keyword>
<dbReference type="SUPFAM" id="SSF55729">
    <property type="entry name" value="Acyl-CoA N-acyltransferases (Nat)"/>
    <property type="match status" value="1"/>
</dbReference>
<protein>
    <recommendedName>
        <fullName evidence="3">N-acetyltransferase domain-containing protein</fullName>
    </recommendedName>
</protein>
<reference evidence="1 2" key="1">
    <citation type="submission" date="2020-07" db="EMBL/GenBank/DDBJ databases">
        <title>Comparative genomics of pyrophilous fungi reveals a link between fire events and developmental genes.</title>
        <authorList>
            <consortium name="DOE Joint Genome Institute"/>
            <person name="Steindorff A.S."/>
            <person name="Carver A."/>
            <person name="Calhoun S."/>
            <person name="Stillman K."/>
            <person name="Liu H."/>
            <person name="Lipzen A."/>
            <person name="Pangilinan J."/>
            <person name="Labutti K."/>
            <person name="Bruns T.D."/>
            <person name="Grigoriev I.V."/>
        </authorList>
    </citation>
    <scope>NUCLEOTIDE SEQUENCE [LARGE SCALE GENOMIC DNA]</scope>
    <source>
        <strain evidence="1 2">CBS 144469</strain>
    </source>
</reference>
<comment type="caution">
    <text evidence="1">The sequence shown here is derived from an EMBL/GenBank/DDBJ whole genome shotgun (WGS) entry which is preliminary data.</text>
</comment>
<name>A0A8H6M108_9AGAR</name>
<sequence length="230" mass="25389">MAIPTSNRTSDEQATKKPYVRLATAEDFPQLVTMGARAFVRDPVLLYVGNVQQLLGGRTIVVAVPSSDGSEKIASCTCWLPPNKRVKKHQFLKLANDGAVPLLTAWGVRGTTADCKLQSRGFEKKDVDTRAWYLLLAMTDPDFQGRGYLSMLMRDQFAHAPGQNYILETTTEKAKNQYTHFGFEVKETFYVGKGKVGMDGLPASEEAATGAKAYPMVKVGEWYYSGSEVC</sequence>
<dbReference type="InterPro" id="IPR016181">
    <property type="entry name" value="Acyl_CoA_acyltransferase"/>
</dbReference>
<dbReference type="PANTHER" id="PTHR42791">
    <property type="entry name" value="GNAT FAMILY ACETYLTRANSFERASE"/>
    <property type="match status" value="1"/>
</dbReference>
<evidence type="ECO:0000313" key="2">
    <source>
        <dbReference type="Proteomes" id="UP000521943"/>
    </source>
</evidence>
<evidence type="ECO:0000313" key="1">
    <source>
        <dbReference type="EMBL" id="KAF6750410.1"/>
    </source>
</evidence>
<dbReference type="Proteomes" id="UP000521943">
    <property type="component" value="Unassembled WGS sequence"/>
</dbReference>
<dbReference type="OrthoDB" id="544277at2759"/>